<keyword evidence="2" id="KW-1185">Reference proteome</keyword>
<dbReference type="PRINTS" id="PR01345">
    <property type="entry name" value="CERVTRCPTASE"/>
</dbReference>
<proteinExistence type="predicted"/>
<dbReference type="EMBL" id="KZ506863">
    <property type="protein sequence ID" value="PKU38098.1"/>
    <property type="molecule type" value="Genomic_DNA"/>
</dbReference>
<name>A0A2I0TWA6_LIMLA</name>
<reference evidence="2" key="1">
    <citation type="submission" date="2017-11" db="EMBL/GenBank/DDBJ databases">
        <authorList>
            <person name="Lima N.C."/>
            <person name="Parody-Merino A.M."/>
            <person name="Battley P.F."/>
            <person name="Fidler A.E."/>
            <person name="Prosdocimi F."/>
        </authorList>
    </citation>
    <scope>NUCLEOTIDE SEQUENCE [LARGE SCALE GENOMIC DNA]</scope>
</reference>
<gene>
    <name evidence="1" type="ORF">llap_11599</name>
</gene>
<accession>A0A2I0TWA6</accession>
<dbReference type="Proteomes" id="UP000233556">
    <property type="component" value="Unassembled WGS sequence"/>
</dbReference>
<dbReference type="PANTHER" id="PTHR33332">
    <property type="entry name" value="REVERSE TRANSCRIPTASE DOMAIN-CONTAINING PROTEIN"/>
    <property type="match status" value="1"/>
</dbReference>
<evidence type="ECO:0000313" key="2">
    <source>
        <dbReference type="Proteomes" id="UP000233556"/>
    </source>
</evidence>
<organism evidence="1 2">
    <name type="scientific">Limosa lapponica baueri</name>
    <dbReference type="NCBI Taxonomy" id="1758121"/>
    <lineage>
        <taxon>Eukaryota</taxon>
        <taxon>Metazoa</taxon>
        <taxon>Chordata</taxon>
        <taxon>Craniata</taxon>
        <taxon>Vertebrata</taxon>
        <taxon>Euteleostomi</taxon>
        <taxon>Archelosauria</taxon>
        <taxon>Archosauria</taxon>
        <taxon>Dinosauria</taxon>
        <taxon>Saurischia</taxon>
        <taxon>Theropoda</taxon>
        <taxon>Coelurosauria</taxon>
        <taxon>Aves</taxon>
        <taxon>Neognathae</taxon>
        <taxon>Neoaves</taxon>
        <taxon>Charadriiformes</taxon>
        <taxon>Scolopacidae</taxon>
        <taxon>Limosa</taxon>
    </lineage>
</organism>
<reference evidence="2" key="2">
    <citation type="submission" date="2017-12" db="EMBL/GenBank/DDBJ databases">
        <title>Genome sequence of the Bar-tailed Godwit (Limosa lapponica baueri).</title>
        <authorList>
            <person name="Lima N.C.B."/>
            <person name="Parody-Merino A.M."/>
            <person name="Battley P.F."/>
            <person name="Fidler A.E."/>
            <person name="Prosdocimi F."/>
        </authorList>
    </citation>
    <scope>NUCLEOTIDE SEQUENCE [LARGE SCALE GENOMIC DNA]</scope>
</reference>
<evidence type="ECO:0000313" key="1">
    <source>
        <dbReference type="EMBL" id="PKU38098.1"/>
    </source>
</evidence>
<dbReference type="AlphaFoldDB" id="A0A2I0TWA6"/>
<evidence type="ECO:0008006" key="3">
    <source>
        <dbReference type="Google" id="ProtNLM"/>
    </source>
</evidence>
<protein>
    <recommendedName>
        <fullName evidence="3">Rna-directed dna polymerase from mobile element jockey-like</fullName>
    </recommendedName>
</protein>
<sequence>MRFGKAWLAADLLESSSAERDAGVLVDNKLSMSQQCFLVAKKANGLLGYIKKSVASSSREVFLPLYSSLVRPHLENCVQFWAPPVQEEQVTAGESPTTKMVKALEHLSYEERLRDLDLFSLEKGRLR</sequence>
<dbReference type="OrthoDB" id="426210at2759"/>